<dbReference type="InterPro" id="IPR042257">
    <property type="entry name" value="DGOK_C"/>
</dbReference>
<evidence type="ECO:0000313" key="2">
    <source>
        <dbReference type="Proteomes" id="UP000295096"/>
    </source>
</evidence>
<name>A0A4R5Q7Y8_9PROT</name>
<dbReference type="GO" id="GO:0034194">
    <property type="term" value="P:D-galactonate catabolic process"/>
    <property type="evidence" value="ECO:0007669"/>
    <property type="project" value="InterPro"/>
</dbReference>
<dbReference type="Pfam" id="PF05035">
    <property type="entry name" value="DGOK"/>
    <property type="match status" value="1"/>
</dbReference>
<sequence length="298" mass="30661">MIGIDWGTTAFRAYRLDDRGEVLDGIDRAAGILTIPPGGFPAALQEAIGPWLAAGETRILLCGMVGSRQGWVEAPYLPCPAGPAAIAAAVVRLDFAGVDCVLVPGLTARDAGGVPDVMRGEETKLVGLLAELGQAAALVCLPGTHSKWARLEAGRIAGFATQMTGETRAVLLQHSILGRLAEPGPGDEAAFLRGVARAGEAGGLLHHLFGTRALGLMGELPASGTDSYLSGLLIGHELQAVLAEGVPTGPIHLAGSETLARAYALAFTAQGLSFTRHADDIVARGLARIAETVAWSPA</sequence>
<dbReference type="OrthoDB" id="256574at2"/>
<keyword evidence="1" id="KW-0418">Kinase</keyword>
<dbReference type="InterPro" id="IPR007729">
    <property type="entry name" value="DGOK"/>
</dbReference>
<dbReference type="InterPro" id="IPR042258">
    <property type="entry name" value="DGOK_N"/>
</dbReference>
<reference evidence="1 2" key="1">
    <citation type="journal article" date="2016" name="J. Microbiol.">
        <title>Dankookia rubra gen. nov., sp. nov., an alphaproteobacterium isolated from sediment of a shallow stream.</title>
        <authorList>
            <person name="Kim W.H."/>
            <person name="Kim D.H."/>
            <person name="Kang K."/>
            <person name="Ahn T.Y."/>
        </authorList>
    </citation>
    <scope>NUCLEOTIDE SEQUENCE [LARGE SCALE GENOMIC DNA]</scope>
    <source>
        <strain evidence="1 2">JCM30602</strain>
    </source>
</reference>
<dbReference type="Gene3D" id="3.30.420.310">
    <property type="entry name" value="2-keto-3-deoxy-galactonokinase, C-terminal domain"/>
    <property type="match status" value="1"/>
</dbReference>
<dbReference type="Proteomes" id="UP000295096">
    <property type="component" value="Unassembled WGS sequence"/>
</dbReference>
<dbReference type="Gene3D" id="3.30.420.300">
    <property type="entry name" value="2-keto-3-deoxy-galactonokinase, substrate binding domain"/>
    <property type="match status" value="1"/>
</dbReference>
<proteinExistence type="predicted"/>
<evidence type="ECO:0000313" key="1">
    <source>
        <dbReference type="EMBL" id="TDH58846.1"/>
    </source>
</evidence>
<dbReference type="AlphaFoldDB" id="A0A4R5Q7Y8"/>
<organism evidence="1 2">
    <name type="scientific">Dankookia rubra</name>
    <dbReference type="NCBI Taxonomy" id="1442381"/>
    <lineage>
        <taxon>Bacteria</taxon>
        <taxon>Pseudomonadati</taxon>
        <taxon>Pseudomonadota</taxon>
        <taxon>Alphaproteobacteria</taxon>
        <taxon>Acetobacterales</taxon>
        <taxon>Roseomonadaceae</taxon>
        <taxon>Dankookia</taxon>
    </lineage>
</organism>
<accession>A0A4R5Q7Y8</accession>
<dbReference type="EMBL" id="SMSJ01000094">
    <property type="protein sequence ID" value="TDH58846.1"/>
    <property type="molecule type" value="Genomic_DNA"/>
</dbReference>
<protein>
    <submittedName>
        <fullName evidence="1">2-dehydro-3-deoxygalactonokinase</fullName>
    </submittedName>
</protein>
<dbReference type="CDD" id="cd24012">
    <property type="entry name" value="ASKHA_NBD_KDGal-kinase"/>
    <property type="match status" value="1"/>
</dbReference>
<comment type="caution">
    <text evidence="1">The sequence shown here is derived from an EMBL/GenBank/DDBJ whole genome shotgun (WGS) entry which is preliminary data.</text>
</comment>
<gene>
    <name evidence="1" type="ORF">E2C06_30510</name>
</gene>
<keyword evidence="1" id="KW-0808">Transferase</keyword>
<keyword evidence="2" id="KW-1185">Reference proteome</keyword>
<dbReference type="GO" id="GO:0008671">
    <property type="term" value="F:2-dehydro-3-deoxygalactonokinase activity"/>
    <property type="evidence" value="ECO:0007669"/>
    <property type="project" value="InterPro"/>
</dbReference>